<evidence type="ECO:0000256" key="5">
    <source>
        <dbReference type="ARBA" id="ARBA00022840"/>
    </source>
</evidence>
<evidence type="ECO:0000259" key="10">
    <source>
        <dbReference type="SMART" id="SM00470"/>
    </source>
</evidence>
<dbReference type="Pfam" id="PF02195">
    <property type="entry name" value="ParB_N"/>
    <property type="match status" value="1"/>
</dbReference>
<dbReference type="OMA" id="TWIERFI"/>
<dbReference type="RefSeq" id="XP_022084243.1">
    <property type="nucleotide sequence ID" value="XM_022228551.1"/>
</dbReference>
<dbReference type="GO" id="GO:0005524">
    <property type="term" value="F:ATP binding"/>
    <property type="evidence" value="ECO:0007669"/>
    <property type="project" value="UniProtKB-KW"/>
</dbReference>
<keyword evidence="5" id="KW-0067">ATP-binding</keyword>
<keyword evidence="7" id="KW-0560">Oxidoreductase</keyword>
<dbReference type="EC" id="1.8.98.2" evidence="2"/>
<keyword evidence="11" id="KW-1185">Reference proteome</keyword>
<reference evidence="12" key="1">
    <citation type="submission" date="2025-08" db="UniProtKB">
        <authorList>
            <consortium name="RefSeq"/>
        </authorList>
    </citation>
    <scope>IDENTIFICATION</scope>
</reference>
<keyword evidence="6" id="KW-0049">Antioxidant</keyword>
<dbReference type="GO" id="GO:0005737">
    <property type="term" value="C:cytoplasm"/>
    <property type="evidence" value="ECO:0007669"/>
    <property type="project" value="TreeGrafter"/>
</dbReference>
<keyword evidence="3" id="KW-0488">Methylation</keyword>
<evidence type="ECO:0000256" key="4">
    <source>
        <dbReference type="ARBA" id="ARBA00022741"/>
    </source>
</evidence>
<dbReference type="SUPFAM" id="SSF110849">
    <property type="entry name" value="ParB/Sulfiredoxin"/>
    <property type="match status" value="1"/>
</dbReference>
<dbReference type="GeneID" id="110975776"/>
<dbReference type="KEGG" id="aplc:110975776"/>
<evidence type="ECO:0000256" key="3">
    <source>
        <dbReference type="ARBA" id="ARBA00022481"/>
    </source>
</evidence>
<evidence type="ECO:0000256" key="6">
    <source>
        <dbReference type="ARBA" id="ARBA00022862"/>
    </source>
</evidence>
<protein>
    <recommendedName>
        <fullName evidence="2">sulfiredoxin</fullName>
        <ecNumber evidence="2">1.8.98.2</ecNumber>
    </recommendedName>
</protein>
<dbReference type="FunFam" id="3.90.1530.10:FF:000001">
    <property type="entry name" value="Sulfiredoxin"/>
    <property type="match status" value="1"/>
</dbReference>
<accession>A0A8B7XTR5</accession>
<evidence type="ECO:0000256" key="7">
    <source>
        <dbReference type="ARBA" id="ARBA00023002"/>
    </source>
</evidence>
<comment type="similarity">
    <text evidence="1">Belongs to the sulfiredoxin family.</text>
</comment>
<dbReference type="GO" id="GO:0034599">
    <property type="term" value="P:cellular response to oxidative stress"/>
    <property type="evidence" value="ECO:0007669"/>
    <property type="project" value="TreeGrafter"/>
</dbReference>
<keyword evidence="4" id="KW-0547">Nucleotide-binding</keyword>
<keyword evidence="8" id="KW-1015">Disulfide bond</keyword>
<evidence type="ECO:0000256" key="1">
    <source>
        <dbReference type="ARBA" id="ARBA00009609"/>
    </source>
</evidence>
<feature type="domain" description="ParB-like N-terminal" evidence="10">
    <location>
        <begin position="84"/>
        <end position="178"/>
    </location>
</feature>
<dbReference type="GO" id="GO:0032542">
    <property type="term" value="F:sulfiredoxin activity"/>
    <property type="evidence" value="ECO:0007669"/>
    <property type="project" value="UniProtKB-EC"/>
</dbReference>
<dbReference type="InterPro" id="IPR036086">
    <property type="entry name" value="ParB/Sulfiredoxin_sf"/>
</dbReference>
<dbReference type="InterPro" id="IPR003115">
    <property type="entry name" value="ParB_N"/>
</dbReference>
<dbReference type="CDD" id="cd16395">
    <property type="entry name" value="Srx"/>
    <property type="match status" value="1"/>
</dbReference>
<dbReference type="SMART" id="SM00470">
    <property type="entry name" value="ParB"/>
    <property type="match status" value="1"/>
</dbReference>
<name>A0A8B7XTR5_ACAPL</name>
<sequence length="181" mass="20330">MSVFSYARRTLSISVGVHELLRLALFYGQCGMLMSTEEIKQRHILLKAPQCSAGMATYSSGKTGTIEDPKTVTSIHAGHIEEVHEVPIQHLIRPFPSVLDEDKVQSLMDTIKDPAQRQKVPPVDILWIKGRKGGDYYYSFGGCHRYAAYTRLRMETIPCKIVRSTVSDLRNYLGSSTPDLL</sequence>
<evidence type="ECO:0000256" key="2">
    <source>
        <dbReference type="ARBA" id="ARBA00013055"/>
    </source>
</evidence>
<evidence type="ECO:0000313" key="12">
    <source>
        <dbReference type="RefSeq" id="XP_022084243.1"/>
    </source>
</evidence>
<proteinExistence type="inferred from homology"/>
<evidence type="ECO:0000256" key="8">
    <source>
        <dbReference type="ARBA" id="ARBA00023157"/>
    </source>
</evidence>
<dbReference type="Proteomes" id="UP000694845">
    <property type="component" value="Unplaced"/>
</dbReference>
<evidence type="ECO:0000256" key="9">
    <source>
        <dbReference type="ARBA" id="ARBA00047514"/>
    </source>
</evidence>
<dbReference type="OrthoDB" id="10023328at2759"/>
<dbReference type="PANTHER" id="PTHR21348">
    <property type="match status" value="1"/>
</dbReference>
<organism evidence="11 12">
    <name type="scientific">Acanthaster planci</name>
    <name type="common">Crown-of-thorns starfish</name>
    <dbReference type="NCBI Taxonomy" id="133434"/>
    <lineage>
        <taxon>Eukaryota</taxon>
        <taxon>Metazoa</taxon>
        <taxon>Echinodermata</taxon>
        <taxon>Eleutherozoa</taxon>
        <taxon>Asterozoa</taxon>
        <taxon>Asteroidea</taxon>
        <taxon>Valvatacea</taxon>
        <taxon>Valvatida</taxon>
        <taxon>Acanthasteridae</taxon>
        <taxon>Acanthaster</taxon>
    </lineage>
</organism>
<dbReference type="CTD" id="140809"/>
<comment type="catalytic activity">
    <reaction evidence="9">
        <text>S-hydroxy-S-oxy-L-cysteinyl-[peroxiredoxin] + [protein]-dithiol + ATP = S-hydroxy-L-cysteinyl-[peroxiredoxin] + [protein]-disulfide + ADP + phosphate</text>
        <dbReference type="Rhea" id="RHEA:17545"/>
        <dbReference type="Rhea" id="RHEA-COMP:10593"/>
        <dbReference type="Rhea" id="RHEA-COMP:10594"/>
        <dbReference type="Rhea" id="RHEA-COMP:13681"/>
        <dbReference type="Rhea" id="RHEA-COMP:17976"/>
        <dbReference type="ChEBI" id="CHEBI:29950"/>
        <dbReference type="ChEBI" id="CHEBI:30616"/>
        <dbReference type="ChEBI" id="CHEBI:43474"/>
        <dbReference type="ChEBI" id="CHEBI:50058"/>
        <dbReference type="ChEBI" id="CHEBI:61973"/>
        <dbReference type="ChEBI" id="CHEBI:61974"/>
        <dbReference type="ChEBI" id="CHEBI:456216"/>
        <dbReference type="EC" id="1.8.98.2"/>
    </reaction>
</comment>
<dbReference type="InterPro" id="IPR016692">
    <property type="entry name" value="Sulfiredoxin"/>
</dbReference>
<dbReference type="PANTHER" id="PTHR21348:SF2">
    <property type="entry name" value="SULFIREDOXIN-1"/>
    <property type="match status" value="1"/>
</dbReference>
<dbReference type="Gene3D" id="3.90.1530.10">
    <property type="entry name" value="Conserved hypothetical protein from pyrococcus furiosus pfu- 392566-001, ParB domain"/>
    <property type="match status" value="1"/>
</dbReference>
<evidence type="ECO:0000313" key="11">
    <source>
        <dbReference type="Proteomes" id="UP000694845"/>
    </source>
</evidence>
<gene>
    <name evidence="12" type="primary">LOC110975776</name>
</gene>
<dbReference type="AlphaFoldDB" id="A0A8B7XTR5"/>